<keyword evidence="3" id="KW-1185">Reference proteome</keyword>
<dbReference type="PANTHER" id="PTHR31616">
    <property type="entry name" value="TREHALASE"/>
    <property type="match status" value="1"/>
</dbReference>
<dbReference type="Pfam" id="PF00723">
    <property type="entry name" value="Glyco_hydro_15"/>
    <property type="match status" value="1"/>
</dbReference>
<dbReference type="SUPFAM" id="SSF48208">
    <property type="entry name" value="Six-hairpin glycosidases"/>
    <property type="match status" value="1"/>
</dbReference>
<dbReference type="PANTHER" id="PTHR31616:SF0">
    <property type="entry name" value="GLUCAN 1,4-ALPHA-GLUCOSIDASE"/>
    <property type="match status" value="1"/>
</dbReference>
<reference evidence="2 3" key="1">
    <citation type="submission" date="2016-02" db="EMBL/GenBank/DDBJ databases">
        <title>Draft Genome for Tepidibacillus decaturensis nov. sp. Strain Z9, an Anaerobic, Moderately Thermophilic and Heterotrophic Bacterium from Deep Subsurface of the Illinois Basin, USA.</title>
        <authorList>
            <person name="Dong Y."/>
            <person name="Chang J.Y."/>
            <person name="Sanford R."/>
            <person name="Fouke B.W."/>
        </authorList>
    </citation>
    <scope>NUCLEOTIDE SEQUENCE [LARGE SCALE GENOMIC DNA]</scope>
    <source>
        <strain evidence="2 3">Z9</strain>
    </source>
</reference>
<protein>
    <recommendedName>
        <fullName evidence="1">GH15-like domain-containing protein</fullName>
    </recommendedName>
</protein>
<evidence type="ECO:0000313" key="2">
    <source>
        <dbReference type="EMBL" id="KXG42991.1"/>
    </source>
</evidence>
<dbReference type="Gene3D" id="1.50.10.10">
    <property type="match status" value="1"/>
</dbReference>
<dbReference type="Proteomes" id="UP000070352">
    <property type="component" value="Unassembled WGS sequence"/>
</dbReference>
<dbReference type="InterPro" id="IPR011613">
    <property type="entry name" value="GH15-like"/>
</dbReference>
<dbReference type="GO" id="GO:0005975">
    <property type="term" value="P:carbohydrate metabolic process"/>
    <property type="evidence" value="ECO:0007669"/>
    <property type="project" value="InterPro"/>
</dbReference>
<accession>A0A135L1V7</accession>
<dbReference type="RefSeq" id="WP_068722961.1">
    <property type="nucleotide sequence ID" value="NZ_LSKU01000001.1"/>
</dbReference>
<dbReference type="InterPro" id="IPR012341">
    <property type="entry name" value="6hp_glycosidase-like_sf"/>
</dbReference>
<evidence type="ECO:0000313" key="3">
    <source>
        <dbReference type="Proteomes" id="UP000070352"/>
    </source>
</evidence>
<proteinExistence type="predicted"/>
<dbReference type="STRING" id="1413211.U473_02335"/>
<dbReference type="SMR" id="A0A135L1V7"/>
<feature type="domain" description="GH15-like" evidence="1">
    <location>
        <begin position="473"/>
        <end position="664"/>
    </location>
</feature>
<organism evidence="2 3">
    <name type="scientific">Tepidibacillus decaturensis</name>
    <dbReference type="NCBI Taxonomy" id="1413211"/>
    <lineage>
        <taxon>Bacteria</taxon>
        <taxon>Bacillati</taxon>
        <taxon>Bacillota</taxon>
        <taxon>Bacilli</taxon>
        <taxon>Bacillales</taxon>
        <taxon>Bacillaceae</taxon>
        <taxon>Tepidibacillus</taxon>
    </lineage>
</organism>
<dbReference type="EMBL" id="LSKU01000001">
    <property type="protein sequence ID" value="KXG42991.1"/>
    <property type="molecule type" value="Genomic_DNA"/>
</dbReference>
<dbReference type="InterPro" id="IPR008928">
    <property type="entry name" value="6-hairpin_glycosidase_sf"/>
</dbReference>
<dbReference type="OrthoDB" id="3902805at2"/>
<dbReference type="GO" id="GO:0004553">
    <property type="term" value="F:hydrolase activity, hydrolyzing O-glycosyl compounds"/>
    <property type="evidence" value="ECO:0007669"/>
    <property type="project" value="UniProtKB-ARBA"/>
</dbReference>
<comment type="caution">
    <text evidence="2">The sequence shown here is derived from an EMBL/GenBank/DDBJ whole genome shotgun (WGS) entry which is preliminary data.</text>
</comment>
<evidence type="ECO:0000259" key="1">
    <source>
        <dbReference type="Pfam" id="PF00723"/>
    </source>
</evidence>
<gene>
    <name evidence="2" type="ORF">U473_02335</name>
</gene>
<name>A0A135L1V7_9BACI</name>
<sequence>MDRIMKNKYWIFMLTVILITSILFAPLQITQASTDTLPTDQSVTSIYLNNWKDAVNIWMASELAQTDTGNYGPRIGEMRIDDDYTVNQIHDYSAFFRDETNAVKYTEPHNFASEAYYDDGGILQTKYLDYNGSNLPIVVEKDFAMVPNEDFMIAKYTFTNNNATSINFNLLEQIHVNNVTKGSTNQTHHGWYDNTRNTLFVDMTSSGQYYVALGAFQSADGYQVADDTESNLGANDVSAWYTFDNNGTVKNNSDEYAVDISVAFQDQVTIPASGSVSVSFVATVQDSLTNAQNSVDRALSQKADYWFTQTSNTYSSWLSQGKTVNFADGGINKTYTRALITIKNATNPTYGATPATTNPIAYGYKVWARDSAVTAMVLDQAGFYDEAEKYWYWLQDRQQSDGTFKTTFDYWTNNYVSFVEPEHDSIGIFLVGAYQHYKLTGDTTFLNSIWTKYKKSADFIWSNLGSDPYGFGEEDASIWEEQIEYNAFTQALYVAGLDAAQHMARAKGLNSLADDYNGAASEIRSNIQKDDTWSPSGLWNVNNGYYNRAVNTNGTARTLVDGSSNALIVYGVIDANSSRANSHVNKIKTNLQHDNYGIARYDGDDFYYTSPYSPGGNEALSDEPSWPQMSAYAALHHLYRGEKQTALNYLKWIVSRTAVGYMAQGEAVSRISLKPLPSTMVEPVTGAWFVITALVYEDQADIRVIPPQFNAGAYKSINVTTTVANDLAQWNNVPYYHDRLSDSDSGSDDTDIAKVYVSNDANNLYVRIKNASHHLSGYNTAPRFAMTVYAEDFKHSTAESLTTGLYGGNLDRSMQYMVSRWSDSGDFAKFHVSNGSWTFEKHLSGMTIPQWDVNTGDIEMVVPLSELSSTGSVNTGDWSNLNIVLVRQDPTTLNWNEDDLIVIHYRVMTSGEQWYYGNVE</sequence>
<dbReference type="AlphaFoldDB" id="A0A135L1V7"/>